<dbReference type="GO" id="GO:0006355">
    <property type="term" value="P:regulation of DNA-templated transcription"/>
    <property type="evidence" value="ECO:0007669"/>
    <property type="project" value="InterPro"/>
</dbReference>
<organism evidence="5 6">
    <name type="scientific">Yersinia enterocolitica subsp. palearctica serotype O:3 (strain DSM 13030 / CIP 106945 / Y11)</name>
    <dbReference type="NCBI Taxonomy" id="930944"/>
    <lineage>
        <taxon>Bacteria</taxon>
        <taxon>Pseudomonadati</taxon>
        <taxon>Pseudomonadota</taxon>
        <taxon>Gammaproteobacteria</taxon>
        <taxon>Enterobacterales</taxon>
        <taxon>Yersiniaceae</taxon>
        <taxon>Yersinia</taxon>
    </lineage>
</organism>
<dbReference type="Pfam" id="PF00486">
    <property type="entry name" value="Trans_reg_C"/>
    <property type="match status" value="1"/>
</dbReference>
<keyword evidence="1 2" id="KW-0238">DNA-binding</keyword>
<evidence type="ECO:0000313" key="6">
    <source>
        <dbReference type="Proteomes" id="UP000008084"/>
    </source>
</evidence>
<name>A0A0H3P0I2_YERE1</name>
<keyword evidence="3" id="KW-0472">Membrane</keyword>
<dbReference type="Gene3D" id="1.10.10.10">
    <property type="entry name" value="Winged helix-like DNA-binding domain superfamily/Winged helix DNA-binding domain"/>
    <property type="match status" value="1"/>
</dbReference>
<dbReference type="SMART" id="SM00862">
    <property type="entry name" value="Trans_reg_C"/>
    <property type="match status" value="1"/>
</dbReference>
<keyword evidence="3" id="KW-1133">Transmembrane helix</keyword>
<feature type="transmembrane region" description="Helical" evidence="3">
    <location>
        <begin position="156"/>
        <end position="177"/>
    </location>
</feature>
<dbReference type="InterPro" id="IPR016032">
    <property type="entry name" value="Sig_transdc_resp-reg_C-effctor"/>
</dbReference>
<dbReference type="AlphaFoldDB" id="A0A0H3P0I2"/>
<dbReference type="PATRIC" id="fig|930944.6.peg.4025"/>
<reference evidence="5 6" key="1">
    <citation type="journal article" date="2011" name="J. Bacteriol.">
        <title>Complete genome sequence of Yersinia enterocolitica subsp. palearctica serogroup O:3.</title>
        <authorList>
            <person name="Batzilla J."/>
            <person name="Hoper D."/>
            <person name="Antonenka U."/>
            <person name="Heesemann J."/>
            <person name="Rakin A."/>
        </authorList>
    </citation>
    <scope>NUCLEOTIDE SEQUENCE [LARGE SCALE GENOMIC DNA]</scope>
    <source>
        <strain evidence="6">DSM 13030 / CIP 106945 / Y11</strain>
    </source>
</reference>
<evidence type="ECO:0000256" key="3">
    <source>
        <dbReference type="SAM" id="Phobius"/>
    </source>
</evidence>
<dbReference type="SUPFAM" id="SSF46894">
    <property type="entry name" value="C-terminal effector domain of the bipartite response regulators"/>
    <property type="match status" value="1"/>
</dbReference>
<protein>
    <submittedName>
        <fullName evidence="5">Putative regulatory membrane protein</fullName>
    </submittedName>
</protein>
<feature type="domain" description="OmpR/PhoB-type" evidence="4">
    <location>
        <begin position="18"/>
        <end position="114"/>
    </location>
</feature>
<dbReference type="RefSeq" id="WP_005165104.1">
    <property type="nucleotide sequence ID" value="NC_017564.1"/>
</dbReference>
<dbReference type="PROSITE" id="PS51755">
    <property type="entry name" value="OMPR_PHOB"/>
    <property type="match status" value="1"/>
</dbReference>
<sequence length="236" mass="27006">MLFLLVYKIMSLSMRDKMDEIILGDIIFTPLKRTLSKGGGVFKIRNKEAEVLSLLCSHYPEALSREDIEEKIWAGSYVTDNTLTQTISNLRHALDDKEHEIVTTIPKRGYCIGIKPDFTANVSEKSLPVTNANISGSLSNETINSPSENISLKNKVIIFISYSILLFISFNMTFHYYQVRIISVKKIPILVNLDTERDEKFLLSYNKSPYVFLKKQKNGDYIACKYQSRGLECEKK</sequence>
<dbReference type="EMBL" id="FR729477">
    <property type="protein sequence ID" value="CBY28483.1"/>
    <property type="molecule type" value="Genomic_DNA"/>
</dbReference>
<dbReference type="HOGENOM" id="CLU_1170302_0_0_6"/>
<evidence type="ECO:0000259" key="4">
    <source>
        <dbReference type="PROSITE" id="PS51755"/>
    </source>
</evidence>
<accession>A0A0H3P0I2</accession>
<dbReference type="Proteomes" id="UP000008084">
    <property type="component" value="Chromosome"/>
</dbReference>
<dbReference type="InterPro" id="IPR001867">
    <property type="entry name" value="OmpR/PhoB-type_DNA-bd"/>
</dbReference>
<dbReference type="GO" id="GO:0000160">
    <property type="term" value="P:phosphorelay signal transduction system"/>
    <property type="evidence" value="ECO:0007669"/>
    <property type="project" value="InterPro"/>
</dbReference>
<proteinExistence type="predicted"/>
<dbReference type="InterPro" id="IPR036388">
    <property type="entry name" value="WH-like_DNA-bd_sf"/>
</dbReference>
<evidence type="ECO:0000313" key="5">
    <source>
        <dbReference type="EMBL" id="CBY28483.1"/>
    </source>
</evidence>
<dbReference type="GeneID" id="31411958"/>
<gene>
    <name evidence="5" type="ordered locus">Y11_40471</name>
</gene>
<dbReference type="CDD" id="cd00383">
    <property type="entry name" value="trans_reg_C"/>
    <property type="match status" value="1"/>
</dbReference>
<evidence type="ECO:0000256" key="1">
    <source>
        <dbReference type="ARBA" id="ARBA00023125"/>
    </source>
</evidence>
<feature type="DNA-binding region" description="OmpR/PhoB-type" evidence="2">
    <location>
        <begin position="18"/>
        <end position="114"/>
    </location>
</feature>
<dbReference type="GO" id="GO:0003677">
    <property type="term" value="F:DNA binding"/>
    <property type="evidence" value="ECO:0007669"/>
    <property type="project" value="UniProtKB-UniRule"/>
</dbReference>
<dbReference type="KEGG" id="yey:Y11_40471"/>
<keyword evidence="3" id="KW-0812">Transmembrane</keyword>
<evidence type="ECO:0000256" key="2">
    <source>
        <dbReference type="PROSITE-ProRule" id="PRU01091"/>
    </source>
</evidence>